<dbReference type="Proteomes" id="UP000693946">
    <property type="component" value="Linkage Group LG7"/>
</dbReference>
<dbReference type="EMBL" id="JAGKHQ010000019">
    <property type="protein sequence ID" value="KAG7482793.1"/>
    <property type="molecule type" value="Genomic_DNA"/>
</dbReference>
<name>A0AAV6Q2X4_SOLSE</name>
<evidence type="ECO:0000256" key="1">
    <source>
        <dbReference type="SAM" id="MobiDB-lite"/>
    </source>
</evidence>
<organism evidence="2 3">
    <name type="scientific">Solea senegalensis</name>
    <name type="common">Senegalese sole</name>
    <dbReference type="NCBI Taxonomy" id="28829"/>
    <lineage>
        <taxon>Eukaryota</taxon>
        <taxon>Metazoa</taxon>
        <taxon>Chordata</taxon>
        <taxon>Craniata</taxon>
        <taxon>Vertebrata</taxon>
        <taxon>Euteleostomi</taxon>
        <taxon>Actinopterygii</taxon>
        <taxon>Neopterygii</taxon>
        <taxon>Teleostei</taxon>
        <taxon>Neoteleostei</taxon>
        <taxon>Acanthomorphata</taxon>
        <taxon>Carangaria</taxon>
        <taxon>Pleuronectiformes</taxon>
        <taxon>Pleuronectoidei</taxon>
        <taxon>Soleidae</taxon>
        <taxon>Solea</taxon>
    </lineage>
</organism>
<dbReference type="AlphaFoldDB" id="A0AAV6Q2X4"/>
<feature type="region of interest" description="Disordered" evidence="1">
    <location>
        <begin position="1"/>
        <end position="33"/>
    </location>
</feature>
<proteinExistence type="predicted"/>
<evidence type="ECO:0000313" key="3">
    <source>
        <dbReference type="Proteomes" id="UP000693946"/>
    </source>
</evidence>
<keyword evidence="3" id="KW-1185">Reference proteome</keyword>
<gene>
    <name evidence="2" type="ORF">JOB18_030363</name>
</gene>
<protein>
    <submittedName>
        <fullName evidence="2">Uncharacterized protein</fullName>
    </submittedName>
</protein>
<sequence length="74" mass="8323">MLDDVRGSIISSDMFPSDHNPAFGHMKQPGGDNTEVKRLLHVERAPLTVLEVERNTQEMKNIQHLMEPGRVGQS</sequence>
<comment type="caution">
    <text evidence="2">The sequence shown here is derived from an EMBL/GenBank/DDBJ whole genome shotgun (WGS) entry which is preliminary data.</text>
</comment>
<reference evidence="2 3" key="1">
    <citation type="journal article" date="2021" name="Sci. Rep.">
        <title>Chromosome anchoring in Senegalese sole (Solea senegalensis) reveals sex-associated markers and genome rearrangements in flatfish.</title>
        <authorList>
            <person name="Guerrero-Cozar I."/>
            <person name="Gomez-Garrido J."/>
            <person name="Berbel C."/>
            <person name="Martinez-Blanch J.F."/>
            <person name="Alioto T."/>
            <person name="Claros M.G."/>
            <person name="Gagnaire P.A."/>
            <person name="Manchado M."/>
        </authorList>
    </citation>
    <scope>NUCLEOTIDE SEQUENCE [LARGE SCALE GENOMIC DNA]</scope>
    <source>
        <strain evidence="2">Sse05_10M</strain>
    </source>
</reference>
<accession>A0AAV6Q2X4</accession>
<evidence type="ECO:0000313" key="2">
    <source>
        <dbReference type="EMBL" id="KAG7482793.1"/>
    </source>
</evidence>